<organism evidence="1 2">
    <name type="scientific">Neomoorella humiferrea</name>
    <dbReference type="NCBI Taxonomy" id="676965"/>
    <lineage>
        <taxon>Bacteria</taxon>
        <taxon>Bacillati</taxon>
        <taxon>Bacillota</taxon>
        <taxon>Clostridia</taxon>
        <taxon>Neomoorellales</taxon>
        <taxon>Neomoorellaceae</taxon>
        <taxon>Neomoorella</taxon>
    </lineage>
</organism>
<reference evidence="1 2" key="1">
    <citation type="submission" date="2018-03" db="EMBL/GenBank/DDBJ databases">
        <title>Genome sequence of Moorella humiferrea DSM 23265.</title>
        <authorList>
            <person name="Poehlein A."/>
            <person name="Daniel R."/>
        </authorList>
    </citation>
    <scope>NUCLEOTIDE SEQUENCE [LARGE SCALE GENOMIC DNA]</scope>
    <source>
        <strain evidence="1 2">DSM 23265</strain>
    </source>
</reference>
<evidence type="ECO:0000313" key="1">
    <source>
        <dbReference type="EMBL" id="PRR70662.1"/>
    </source>
</evidence>
<gene>
    <name evidence="1" type="ORF">MOHU_17690</name>
</gene>
<evidence type="ECO:0000313" key="2">
    <source>
        <dbReference type="Proteomes" id="UP000238415"/>
    </source>
</evidence>
<comment type="caution">
    <text evidence="1">The sequence shown here is derived from an EMBL/GenBank/DDBJ whole genome shotgun (WGS) entry which is preliminary data.</text>
</comment>
<protein>
    <submittedName>
        <fullName evidence="1">Uncharacterized protein</fullName>
    </submittedName>
</protein>
<accession>A0A2T0ANQ7</accession>
<sequence length="212" mass="23820">MAVSWIQKGLWQNLNCLVPVYGTGDDCGNYTEVWLDDGQKILDRRRTKTVLKALAAHLGVSWRQDNTAWSREGRSHLAPIVLGPELVLVPLRLRRPRSRDEGGTGYVVGGKVKSFEAYREGYYRTRLLLAGNQVLPCLLNMDTLALRLAEGERALERHRETFCELSARISTRRTKDNCYLVVEPGGSTVPARLIDRGGDIIILRREVSSSSL</sequence>
<keyword evidence="2" id="KW-1185">Reference proteome</keyword>
<dbReference type="AlphaFoldDB" id="A0A2T0ANQ7"/>
<dbReference type="Proteomes" id="UP000238415">
    <property type="component" value="Unassembled WGS sequence"/>
</dbReference>
<dbReference type="EMBL" id="PVXM01000046">
    <property type="protein sequence ID" value="PRR70662.1"/>
    <property type="molecule type" value="Genomic_DNA"/>
</dbReference>
<proteinExistence type="predicted"/>
<dbReference type="RefSeq" id="WP_106005722.1">
    <property type="nucleotide sequence ID" value="NZ_CP136419.1"/>
</dbReference>
<name>A0A2T0ANQ7_9FIRM</name>